<dbReference type="Proteomes" id="UP000224252">
    <property type="component" value="Segment"/>
</dbReference>
<feature type="compositionally biased region" description="Low complexity" evidence="2">
    <location>
        <begin position="262"/>
        <end position="278"/>
    </location>
</feature>
<feature type="coiled-coil region" evidence="1">
    <location>
        <begin position="2450"/>
        <end position="2498"/>
    </location>
</feature>
<dbReference type="PROSITE" id="PS51194">
    <property type="entry name" value="HELICASE_CTER"/>
    <property type="match status" value="1"/>
</dbReference>
<evidence type="ECO:0000256" key="2">
    <source>
        <dbReference type="SAM" id="MobiDB-lite"/>
    </source>
</evidence>
<feature type="region of interest" description="Disordered" evidence="2">
    <location>
        <begin position="2053"/>
        <end position="2081"/>
    </location>
</feature>
<feature type="region of interest" description="Disordered" evidence="2">
    <location>
        <begin position="262"/>
        <end position="282"/>
    </location>
</feature>
<dbReference type="SUPFAM" id="SSF53955">
    <property type="entry name" value="Lysozyme-like"/>
    <property type="match status" value="1"/>
</dbReference>
<dbReference type="InterPro" id="IPR027417">
    <property type="entry name" value="P-loop_NTPase"/>
</dbReference>
<dbReference type="PRINTS" id="PR00507">
    <property type="entry name" value="N12N6MTFRASE"/>
</dbReference>
<dbReference type="GO" id="GO:0003677">
    <property type="term" value="F:DNA binding"/>
    <property type="evidence" value="ECO:0007669"/>
    <property type="project" value="InterPro"/>
</dbReference>
<feature type="region of interest" description="Disordered" evidence="2">
    <location>
        <begin position="1084"/>
        <end position="1109"/>
    </location>
</feature>
<dbReference type="GO" id="GO:0005524">
    <property type="term" value="F:ATP binding"/>
    <property type="evidence" value="ECO:0007669"/>
    <property type="project" value="InterPro"/>
</dbReference>
<feature type="compositionally biased region" description="Polar residues" evidence="2">
    <location>
        <begin position="601"/>
        <end position="618"/>
    </location>
</feature>
<feature type="region of interest" description="Disordered" evidence="2">
    <location>
        <begin position="1455"/>
        <end position="1545"/>
    </location>
</feature>
<dbReference type="Pfam" id="PF00271">
    <property type="entry name" value="Helicase_C"/>
    <property type="match status" value="1"/>
</dbReference>
<dbReference type="InterPro" id="IPR029063">
    <property type="entry name" value="SAM-dependent_MTases_sf"/>
</dbReference>
<feature type="region of interest" description="Disordered" evidence="2">
    <location>
        <begin position="762"/>
        <end position="788"/>
    </location>
</feature>
<dbReference type="InterPro" id="IPR041639">
    <property type="entry name" value="LPD39"/>
</dbReference>
<dbReference type="PANTHER" id="PTHR41313:SF1">
    <property type="entry name" value="DNA METHYLASE ADENINE-SPECIFIC DOMAIN-CONTAINING PROTEIN"/>
    <property type="match status" value="1"/>
</dbReference>
<dbReference type="GO" id="GO:0008168">
    <property type="term" value="F:methyltransferase activity"/>
    <property type="evidence" value="ECO:0007669"/>
    <property type="project" value="InterPro"/>
</dbReference>
<feature type="domain" description="Helicase C-terminal" evidence="3">
    <location>
        <begin position="2795"/>
        <end position="2975"/>
    </location>
</feature>
<dbReference type="Pfam" id="PF18858">
    <property type="entry name" value="LPD39"/>
    <property type="match status" value="1"/>
</dbReference>
<feature type="compositionally biased region" description="Basic and acidic residues" evidence="2">
    <location>
        <begin position="852"/>
        <end position="866"/>
    </location>
</feature>
<feature type="region of interest" description="Disordered" evidence="2">
    <location>
        <begin position="845"/>
        <end position="896"/>
    </location>
</feature>
<dbReference type="SMART" id="SM00487">
    <property type="entry name" value="DEXDc"/>
    <property type="match status" value="1"/>
</dbReference>
<dbReference type="InterPro" id="IPR052933">
    <property type="entry name" value="DNA_Protect_Modify"/>
</dbReference>
<evidence type="ECO:0000259" key="3">
    <source>
        <dbReference type="PROSITE" id="PS51194"/>
    </source>
</evidence>
<feature type="compositionally biased region" description="Low complexity" evidence="2">
    <location>
        <begin position="2072"/>
        <end position="2081"/>
    </location>
</feature>
<feature type="region of interest" description="Disordered" evidence="2">
    <location>
        <begin position="594"/>
        <end position="673"/>
    </location>
</feature>
<accession>A0A248SL14</accession>
<feature type="compositionally biased region" description="Polar residues" evidence="2">
    <location>
        <begin position="1021"/>
        <end position="1044"/>
    </location>
</feature>
<keyword evidence="5" id="KW-1185">Reference proteome</keyword>
<keyword evidence="1" id="KW-0175">Coiled coil</keyword>
<dbReference type="Pfam" id="PF04851">
    <property type="entry name" value="ResIII"/>
    <property type="match status" value="1"/>
</dbReference>
<dbReference type="Gene3D" id="1.10.530.10">
    <property type="match status" value="1"/>
</dbReference>
<dbReference type="NCBIfam" id="NF032893">
    <property type="entry name" value="tail-700"/>
    <property type="match status" value="1"/>
</dbReference>
<evidence type="ECO:0000313" key="4">
    <source>
        <dbReference type="EMBL" id="ASV45029.1"/>
    </source>
</evidence>
<dbReference type="PROSITE" id="PS00092">
    <property type="entry name" value="N6_MTASE"/>
    <property type="match status" value="1"/>
</dbReference>
<protein>
    <submittedName>
        <fullName evidence="4">PLxRFG protein</fullName>
    </submittedName>
</protein>
<dbReference type="Gene3D" id="3.40.50.150">
    <property type="entry name" value="Vaccinia Virus protein VP39"/>
    <property type="match status" value="1"/>
</dbReference>
<dbReference type="SMART" id="SM00490">
    <property type="entry name" value="HELICc"/>
    <property type="match status" value="1"/>
</dbReference>
<feature type="region of interest" description="Disordered" evidence="2">
    <location>
        <begin position="3191"/>
        <end position="3212"/>
    </location>
</feature>
<dbReference type="InterPro" id="IPR002052">
    <property type="entry name" value="DNA_methylase_N6_adenine_CS"/>
</dbReference>
<proteinExistence type="predicted"/>
<name>A0A248SL14_9CAUD</name>
<dbReference type="Pfam" id="PF01464">
    <property type="entry name" value="SLT"/>
    <property type="match status" value="1"/>
</dbReference>
<evidence type="ECO:0000313" key="5">
    <source>
        <dbReference type="Proteomes" id="UP000224252"/>
    </source>
</evidence>
<feature type="compositionally biased region" description="Polar residues" evidence="2">
    <location>
        <begin position="1268"/>
        <end position="1282"/>
    </location>
</feature>
<sequence length="4369" mass="482688">MAKNSLPSELDLVQQPSYGLPDWAQRPQAQTVNTGGAVPFQAEFLSASQKYGVPFNVLMGLAEQESSFNPTAIGVPTKYGRAKGLMQYIDSTASSMGINPYDPVQSIDAAARQLRERLDKGYSMQEAVQAHFGGDDRKQWGPKTAQYGKDVLGRAEKFLGGGQSVAAGQPTQQQEQPQTRMEQIAQDYPPAQSAMENLEQTRQRTQALLDEMNKEEPGRYRPLTDEEMQQLSQHITPEMQQQAMQSGKPIEINIPDLVQPGQAVTAQQSVTQQPQKQPEGNKDGNLFTDALALLDSGFNTAAKDVQELVGKIPYIGKPIVDAADRFDRWANGRSSQELFKAYDESVERRLSPEMLAARRKSFVIEPGDDLGDGKKSTGYNFGPAWSDPRAYMSGILESLPEMALTMGGSGRLAQMAYRRALASGASREVAAKAAARTATVAGGILEGGLSGAQSSREVREDILKMKPEQLANSDAMKSLMDGGLSFEQARAQLAENASSQAFMLAGISTGIFGGMGDRALAKIITNRAGGRVKAALAGALGEGVFEEMPQSATQQMSQNYAMQQADPNTPLMKGVANQAAAGLAVGGLMGAGMGAAAPRVSESNPADQTQEDSGSSIPTVKFEDNGPPPGYTGEWRDGGPVITITEGNGQSSTEQPQEVKPSGPLGRALQAGVQQTTEDVAAQAQQNTAAAENHTPDEFMGPVGAETMVIPSDDPESAFPAVVQEYRNGNAVVADQNGEILEFGPHEVVRPDAAADVVQQQPAQAVNEPAQQVEQATEEQPRQPKAVSEMTEPELRDRLKYLHQQAKSSGGWNERLTKARREVEKEIDAKNAPVQGEIDTEAVQANGLTPSENRRLKELLNKDSRTQAESAEATRLNEKSRASLTEEVPQSTSENTVGAEGMTLVHGSGNGNLTLDDIQIVRANGQKQGKKGRVYGGFYGTSEKDSAQAEGYAGMMEGTPTVYDVKIKPGTKVFQKEGDITRLSENTINDLVSKGYGVVVGTDPRGRTEYAVIDKNAIQGISQRGKTQEQVASNEEQNPTLNKDGSQKWFGTERKANEYLQKKGITGTHEIRLVDRRFEIHAKGQDGTLTNEGTTEKAAPSKGKNGPRYNRVKKLLGAEEGDIVTPQEDIGYTTAGRQYRVYQIEKNGIVHLTNLETNGGTTVSLADLERANSRRSGFNRVEAVAEPAPAAQEKQPEITEPSFTRRAGPDGDRSHVARAFVKVGEKYLPVQGVGSTRDEALAELRSHAEDTIERVPETAKAEPKPAETATNQPESASEQAKTAENAPKTEYGANNKLVSQDRAAELRKKLKAKFSQLNSGLDPEILAIGTELAVFHLEAGVRKFADFARTMAADLDVPINRLRPYLRSWYNGGRDMMEDSGISIEGMDSPETVRTELAKLDTNEQQQQPAAKQTSALDDMVAQFDSEVTPNESQPLGEPGARPLETAPADAIRAAESEEPAGQRSPRSSGEDVSGSERAGGSGIQRARSVRDDAGEVPVSAGRSEPTGQRDESGSSQDAGSNADREQPGRGQRPTAGTVAEDRPARAFNIDADEIGKGGKKTKYRNNVAAILLLKDLERMNRQATQEEQAILAKYVGWGGIPEAFKRTDGSATSGWAREVAELDDILQPEEYQAAASSTKNAHYTSPEIVSGMWQAMQRLGFTGGRVLEPSVGVGNFFGLMPSDMRAASALHGVELDRITSGIATQLYPEAKIARMGYQDYVIPDGYFDIAIGNPPFGADKLYDGRRKDLSGFSIHNYFFARTVDALRPGGVMAMVVTNRFMDGASDKARQYIADRADLLGAIRLPNDAFAKNAGTQVTTDIIFLRKRQPDETPSAMNSSWLETVDFTDKNGKVVPLNKYFVTHPENMLGEFGAFGSMYRDGDSALIAREGQNTSQLLGEAIQRLPENVIKPVETVKPESRASVVAENARVGSVFLDGDNVMMRDSDELGETRATAVSFPNEKAKARVVGMIGVRDELAALRKLQLDPKADDAAIESARKRLNRAYDAFVKEHGYLNQDANKRLLRDDPTWPQLAALEDDFDKGLSATVAKKTGEEARQPSAKKAAIFSRRTQSPYTAPTSAATAKDALVASLAEKGRVDIEMMADLYGKEESQIIRELDDLIYSDPEKGWVTREEYLSGNVKTKLARARERAKTDAAFNRNVEALEAVQPKDIEAVDINVKPGATWLPADTMGAFADMIAETSGAKAFYNPVSAKWSFPGLASSAAAQTRYGTDRADVRTILEAAASQKAIQIFDNHRDGTRTLNETETQLANDKVNAVKEAFGRWIWSDDARRQSLARIYNDQFNTDVPREYDGSHLTFPGKISDDIIRLRPHQANAVWRIVQGGTTLADHVVGAGKTFTLIAAAMELRRMGLARKPLFAVPNHLVGQWATDFVKLYPGAKVLAATKRDFEKENRKKLFARISTGDWDAVIVAHSSFGKVQVDPEHEAEFIREQIDDLTSSIEAIREAEGQSSRNVKDAAKRRDALEERLKKLVDSENKDDSLYWSELGVDALFVDEAHEFKNLAYSTSMRNVAGLGDASGSQRAMDMFMKVRHVLKATGGRNVVFATGTPISNTMAEMYTMQRYMDYDNLKAQGLSHFDAWARMFGEVVTDWELSPSGKYKMTARFAKFVNMPELMQRYTSFADVINRDDINRQLAAQGKKLPVPKMKGGKPTNIVVPRSSMQATYIGEPTTDNNGIEQYPQGSLVYRAEHLPKKAEKGADNMLKIMSDARKVALDMRLIEPGAPDFERSKTNEAARRIKEDYDKWADDRGAQLVFIDLSTPKNAKAAEAARIRDLVEKAEQGDEAAAEQLDKLSPDELAALDGEFSVYDDLKQKLVALGIPENEIAFIHDAKTELQKEELFGKVRSGRVRVLLGSTSKMGAGMNVQDRLVALHHLDAPWRPSDLEQREGRIIRQGNKLYDRDPEGFEVGVYRYATKQTLDSRMWQTLEAKARFIEQVRKGNTAQREVEDIGGEAANAAEMKAASSGNPLILEEMTLRQKMRRLENERAGFDRDQYRIRDTIQQQRRKAEWMAKSLDELRQDVNLSVPDKFAMTINGQELEKRKDAGEALLSIAADMEHNHSDERQIGQYGDFPMSMERTSAEQFTINLEGAGSYTVNFGIGADPLGLTMRISNAVKDLGDAITVMEQGREKVLAEIPKLQEQLAEWPKAQELKDTRKRHAEVVDQLKPKKAEKPAENVAAPATEEPKPQYSVAANRAVRGALARGDAGALVAKLQKDGRIVIHDTPPENRRADAAGWVDPDGSIHLALSNLTADTAQSVLMHELFHSGMNAISGSPRWNNLISRLNEYVEAASRREGRETAWDRAYTRIEQSEEGSRRAEELGAYAVEHFEQMPPGIRKWAETVIGTVKNWVQQRFSVQLGDVTPSQLRALAAGAVRNQSPVKGATDTAYSMKPGEAKKEAEAFYGKKIDATRDLTGDALTAAMPTLLHWTPGRFLLKRVAKDIPALGEYADIKLKMDTFRDEWHALTDKLAQRWQKYRAKNAAENSQLMQIMHESTLAQADPSEKFESRLNGADLKILRDKKTSSDEWQQANKKAMDESAREKEWTRLSAEFQKLSPEGQALYRDVRDLYSKLANTQEAIIVANLEKAMEFRIKEAQRDFEDEMQAINDEGLKGEDREKAITAAKKKLDNARRRDAWNRRARVNQLRQEFESNRLAGPYFPLARFGDYFVTARNKKTNEIEVFSRQETPFQQSRVAKELRKQGFDVETGLISKTAELRKQVPAEFVARIEDILKGLPAAKETQDQVWQLYLERMPDMSLRKNRIHRKGRAGFEEDALRAFASHMFHGAHQTARMKFAMDLQDQLDEAKRQTKYTRNPTRSGLVLEQAEKNHQYVMNPTSNRIAQVATQGAFMWYLAQSPAAALVNMGQTVIVAPSKLAAFYDKGTARGMAVALGQINKAMFDLANGRTFAEQSRRVTPQEKAAVSEAYRIGLITRTQSHDVAGIADSGIKYRPTRARIMAAMSFMFHHTERINREATFLAAYRIARKRGLDHQNAIRKASELTWDSHYDYQNSSRPAVMHSNTGKALLVFRNYSLNMISDLAYTTYEIINPRNAQERREARTQMIGLLGSLAFNTGIRGLPLYGLLMVIAGMFSDDGEDPEVELKKTLLQYLPPSMVGIMMDGVPGYAFGVELSGRIGFGDLWFRSDDMDREGDSAYLYWLQQLLGPASSIPYTAVRGISQIQDGYTWRGMENLVPKAIRDPMKAYRYYSEGVTTKNGDPIVDEVGGWDVLKQAMGFTPARVTEQYKLNSYNMNKQKAITEERSKLLGDFYKAWKAGDEKKVDQITDKMRAYSEKYPEMRIDGAAVRSSLSRREKYRGQALGGMNYNQKLIPRLQEEQPGKVYR</sequence>
<feature type="region of interest" description="Disordered" evidence="2">
    <location>
        <begin position="1247"/>
        <end position="1297"/>
    </location>
</feature>
<dbReference type="InterPro" id="IPR011639">
    <property type="entry name" value="MethylTrfase_TaqI-like_dom"/>
</dbReference>
<gene>
    <name evidence="4" type="ORF">SopranoGao_6</name>
</gene>
<dbReference type="Gene3D" id="3.40.50.300">
    <property type="entry name" value="P-loop containing nucleotide triphosphate hydrolases"/>
    <property type="match status" value="2"/>
</dbReference>
<dbReference type="PANTHER" id="PTHR41313">
    <property type="entry name" value="ADENINE-SPECIFIC METHYLTRANSFERASE"/>
    <property type="match status" value="1"/>
</dbReference>
<dbReference type="Pfam" id="PF07669">
    <property type="entry name" value="Eco57I"/>
    <property type="match status" value="1"/>
</dbReference>
<reference evidence="4 5" key="1">
    <citation type="submission" date="2017-08" db="EMBL/GenBank/DDBJ databases">
        <authorList>
            <person name="de Groot N.N."/>
        </authorList>
    </citation>
    <scope>NUCLEOTIDE SEQUENCE [LARGE SCALE GENOMIC DNA]</scope>
</reference>
<feature type="compositionally biased region" description="Polar residues" evidence="2">
    <location>
        <begin position="645"/>
        <end position="656"/>
    </location>
</feature>
<dbReference type="SUPFAM" id="SSF53335">
    <property type="entry name" value="S-adenosyl-L-methionine-dependent methyltransferases"/>
    <property type="match status" value="1"/>
</dbReference>
<dbReference type="GO" id="GO:0006304">
    <property type="term" value="P:DNA modification"/>
    <property type="evidence" value="ECO:0007669"/>
    <property type="project" value="InterPro"/>
</dbReference>
<dbReference type="EMBL" id="MF612073">
    <property type="protein sequence ID" value="ASV45029.1"/>
    <property type="molecule type" value="Genomic_DNA"/>
</dbReference>
<dbReference type="GO" id="GO:0016787">
    <property type="term" value="F:hydrolase activity"/>
    <property type="evidence" value="ECO:0007669"/>
    <property type="project" value="InterPro"/>
</dbReference>
<dbReference type="InterPro" id="IPR014001">
    <property type="entry name" value="Helicase_ATP-bd"/>
</dbReference>
<feature type="region of interest" description="Disordered" evidence="2">
    <location>
        <begin position="1021"/>
        <end position="1046"/>
    </location>
</feature>
<feature type="region of interest" description="Disordered" evidence="2">
    <location>
        <begin position="1185"/>
        <end position="1212"/>
    </location>
</feature>
<dbReference type="InterPro" id="IPR001650">
    <property type="entry name" value="Helicase_C-like"/>
</dbReference>
<organism evidence="4 5">
    <name type="scientific">Klebsiella phage SopranoGao</name>
    <dbReference type="NCBI Taxonomy" id="2026944"/>
    <lineage>
        <taxon>Viruses</taxon>
        <taxon>Duplodnaviria</taxon>
        <taxon>Heunggongvirae</taxon>
        <taxon>Uroviricota</taxon>
        <taxon>Caudoviricetes</taxon>
        <taxon>Lastavirus</taxon>
        <taxon>Lastavirus sopranogao</taxon>
    </lineage>
</organism>
<dbReference type="InterPro" id="IPR008258">
    <property type="entry name" value="Transglycosylase_SLT_dom_1"/>
</dbReference>
<dbReference type="InterPro" id="IPR006935">
    <property type="entry name" value="Helicase/UvrB_N"/>
</dbReference>
<dbReference type="GO" id="GO:0032259">
    <property type="term" value="P:methylation"/>
    <property type="evidence" value="ECO:0007669"/>
    <property type="project" value="InterPro"/>
</dbReference>
<feature type="compositionally biased region" description="Basic and acidic residues" evidence="2">
    <location>
        <begin position="1247"/>
        <end position="1265"/>
    </location>
</feature>
<evidence type="ECO:0000256" key="1">
    <source>
        <dbReference type="SAM" id="Coils"/>
    </source>
</evidence>
<dbReference type="SUPFAM" id="SSF52540">
    <property type="entry name" value="P-loop containing nucleoside triphosphate hydrolases"/>
    <property type="match status" value="2"/>
</dbReference>
<dbReference type="InterPro" id="IPR023346">
    <property type="entry name" value="Lysozyme-like_dom_sf"/>
</dbReference>
<feature type="compositionally biased region" description="Low complexity" evidence="2">
    <location>
        <begin position="762"/>
        <end position="775"/>
    </location>
</feature>